<dbReference type="InterPro" id="IPR002919">
    <property type="entry name" value="TIL_dom"/>
</dbReference>
<feature type="domain" description="TIL" evidence="2">
    <location>
        <begin position="7"/>
        <end position="57"/>
    </location>
</feature>
<dbReference type="Pfam" id="PF01826">
    <property type="entry name" value="TIL"/>
    <property type="match status" value="1"/>
</dbReference>
<dbReference type="WBParaSite" id="nRc.2.0.1.t14810-RA">
    <property type="protein sequence ID" value="nRc.2.0.1.t14810-RA"/>
    <property type="gene ID" value="nRc.2.0.1.g14810"/>
</dbReference>
<evidence type="ECO:0000313" key="3">
    <source>
        <dbReference type="Proteomes" id="UP000887565"/>
    </source>
</evidence>
<evidence type="ECO:0000256" key="1">
    <source>
        <dbReference type="ARBA" id="ARBA00022900"/>
    </source>
</evidence>
<dbReference type="SUPFAM" id="SSF57567">
    <property type="entry name" value="Serine protease inhibitors"/>
    <property type="match status" value="1"/>
</dbReference>
<sequence>DSDCQPYGKIFSPCQGDPDCQKTCQEPVPKGCARFCQAGCICPHGKILNTVTNKCVSKCPI</sequence>
<dbReference type="Proteomes" id="UP000887565">
    <property type="component" value="Unplaced"/>
</dbReference>
<accession>A0A915ILX0</accession>
<protein>
    <submittedName>
        <fullName evidence="4">TIL domain-containing protein</fullName>
    </submittedName>
</protein>
<organism evidence="3 4">
    <name type="scientific">Romanomermis culicivorax</name>
    <name type="common">Nematode worm</name>
    <dbReference type="NCBI Taxonomy" id="13658"/>
    <lineage>
        <taxon>Eukaryota</taxon>
        <taxon>Metazoa</taxon>
        <taxon>Ecdysozoa</taxon>
        <taxon>Nematoda</taxon>
        <taxon>Enoplea</taxon>
        <taxon>Dorylaimia</taxon>
        <taxon>Mermithida</taxon>
        <taxon>Mermithoidea</taxon>
        <taxon>Mermithidae</taxon>
        <taxon>Romanomermis</taxon>
    </lineage>
</organism>
<dbReference type="InterPro" id="IPR036084">
    <property type="entry name" value="Ser_inhib-like_sf"/>
</dbReference>
<dbReference type="GO" id="GO:0004867">
    <property type="term" value="F:serine-type endopeptidase inhibitor activity"/>
    <property type="evidence" value="ECO:0007669"/>
    <property type="project" value="UniProtKB-KW"/>
</dbReference>
<evidence type="ECO:0000259" key="2">
    <source>
        <dbReference type="Pfam" id="PF01826"/>
    </source>
</evidence>
<proteinExistence type="predicted"/>
<reference evidence="4" key="1">
    <citation type="submission" date="2022-11" db="UniProtKB">
        <authorList>
            <consortium name="WormBaseParasite"/>
        </authorList>
    </citation>
    <scope>IDENTIFICATION</scope>
</reference>
<dbReference type="Gene3D" id="2.10.25.10">
    <property type="entry name" value="Laminin"/>
    <property type="match status" value="1"/>
</dbReference>
<keyword evidence="3" id="KW-1185">Reference proteome</keyword>
<dbReference type="AlphaFoldDB" id="A0A915ILX0"/>
<keyword evidence="1" id="KW-0646">Protease inhibitor</keyword>
<keyword evidence="1" id="KW-0722">Serine protease inhibitor</keyword>
<name>A0A915ILX0_ROMCU</name>
<evidence type="ECO:0000313" key="4">
    <source>
        <dbReference type="WBParaSite" id="nRc.2.0.1.t14810-RA"/>
    </source>
</evidence>